<reference evidence="2" key="2">
    <citation type="submission" date="2015-08" db="EMBL/GenBank/DDBJ databases">
        <authorList>
            <person name="Babu N.S."/>
            <person name="Beckwith C.J."/>
            <person name="Beseler K.G."/>
            <person name="Brison A."/>
            <person name="Carone J.V."/>
            <person name="Caskin T.P."/>
            <person name="Diamond M."/>
            <person name="Durham M.E."/>
            <person name="Foxe J.M."/>
            <person name="Go M."/>
            <person name="Henderson B.A."/>
            <person name="Jones I.B."/>
            <person name="McGettigan J.A."/>
            <person name="Micheletti S.J."/>
            <person name="Nasrallah M.E."/>
            <person name="Ortiz D."/>
            <person name="Piller C.R."/>
            <person name="Privatt S.R."/>
            <person name="Schneider S.L."/>
            <person name="Sharp S."/>
            <person name="Smith T.C."/>
            <person name="Stanton J.D."/>
            <person name="Ullery H.E."/>
            <person name="Wilson R.J."/>
            <person name="Serrano M.G."/>
            <person name="Buck G."/>
            <person name="Lee V."/>
            <person name="Wang Y."/>
            <person name="Carvalho R."/>
            <person name="Voegtly L."/>
            <person name="Shi R."/>
            <person name="Duckworth R."/>
            <person name="Johnson A."/>
            <person name="Loviza R."/>
            <person name="Walstead R."/>
            <person name="Shah Z."/>
            <person name="Kiflezghi M."/>
            <person name="Wade K."/>
            <person name="Ball S.L."/>
            <person name="Bradley K.W."/>
            <person name="Asai D.J."/>
            <person name="Bowman C.A."/>
            <person name="Russell D.A."/>
            <person name="Pope W.H."/>
            <person name="Jacobs-Sera D."/>
            <person name="Hendrix R.W."/>
            <person name="Hatfull G.F."/>
        </authorList>
    </citation>
    <scope>NUCLEOTIDE SEQUENCE</scope>
</reference>
<dbReference type="InterPro" id="IPR006170">
    <property type="entry name" value="PBP/GOBP"/>
</dbReference>
<proteinExistence type="evidence at transcript level"/>
<dbReference type="AlphaFoldDB" id="A0A0S3J2J0"/>
<evidence type="ECO:0000256" key="1">
    <source>
        <dbReference type="SAM" id="SignalP"/>
    </source>
</evidence>
<dbReference type="CDD" id="cd23992">
    <property type="entry name" value="PBP_GOBP"/>
    <property type="match status" value="1"/>
</dbReference>
<dbReference type="InterPro" id="IPR036728">
    <property type="entry name" value="PBP_GOBP_sf"/>
</dbReference>
<organism evidence="2">
    <name type="scientific">Colaphellus bowringi</name>
    <dbReference type="NCBI Taxonomy" id="561076"/>
    <lineage>
        <taxon>Eukaryota</taxon>
        <taxon>Metazoa</taxon>
        <taxon>Ecdysozoa</taxon>
        <taxon>Arthropoda</taxon>
        <taxon>Hexapoda</taxon>
        <taxon>Insecta</taxon>
        <taxon>Pterygota</taxon>
        <taxon>Neoptera</taxon>
        <taxon>Endopterygota</taxon>
        <taxon>Coleoptera</taxon>
        <taxon>Polyphaga</taxon>
        <taxon>Cucujiformia</taxon>
        <taxon>Chrysomeloidea</taxon>
        <taxon>Chrysomelidae</taxon>
        <taxon>Chrysomelinae</taxon>
        <taxon>Chrysomelini</taxon>
        <taxon>Colaphellus</taxon>
    </lineage>
</organism>
<accession>A0A0S3J2J0</accession>
<sequence length="134" mass="15196">MTGLKNLKNVFSACFLLLLANVLLISAEKKLPIEAEECLKITNTDLKDMMAHPKEMSESHYCFFKCIFEKRGIINKVDGTVVPDVLDDIKDVAVLQVASEEKLAELKKCMADVEKIEKCTDMENFRVCFDKLMS</sequence>
<keyword evidence="1" id="KW-0732">Signal</keyword>
<evidence type="ECO:0000313" key="2">
    <source>
        <dbReference type="EMBL" id="ALR72498.1"/>
    </source>
</evidence>
<dbReference type="Pfam" id="PF01395">
    <property type="entry name" value="PBP_GOBP"/>
    <property type="match status" value="1"/>
</dbReference>
<dbReference type="Gene3D" id="1.10.238.20">
    <property type="entry name" value="Pheromone/general odorant binding protein domain"/>
    <property type="match status" value="1"/>
</dbReference>
<reference evidence="2" key="1">
    <citation type="journal article" date="2015" name="BMC Genomics">
        <title>Candidate chemosensory genes identified in Colaphellus bowringi by antennal transcriptome analysis.</title>
        <authorList>
            <person name="Li X.M."/>
            <person name="Zhu X.Y."/>
            <person name="Wang Z.Q."/>
            <person name="Wang Y."/>
            <person name="He P."/>
            <person name="Chen G."/>
            <person name="Sun L."/>
            <person name="Deng D.G."/>
            <person name="Zhang Y.N."/>
        </authorList>
    </citation>
    <scope>NUCLEOTIDE SEQUENCE</scope>
</reference>
<dbReference type="SUPFAM" id="SSF47565">
    <property type="entry name" value="Insect pheromone/odorant-binding proteins"/>
    <property type="match status" value="1"/>
</dbReference>
<dbReference type="EMBL" id="KT381492">
    <property type="protein sequence ID" value="ALR72498.1"/>
    <property type="molecule type" value="mRNA"/>
</dbReference>
<name>A0A0S3J2J0_9CUCU</name>
<feature type="chain" id="PRO_5006612733" evidence="1">
    <location>
        <begin position="28"/>
        <end position="134"/>
    </location>
</feature>
<protein>
    <submittedName>
        <fullName evidence="2">Odorant binding protein 10</fullName>
    </submittedName>
</protein>
<dbReference type="GO" id="GO:0005549">
    <property type="term" value="F:odorant binding"/>
    <property type="evidence" value="ECO:0007669"/>
    <property type="project" value="InterPro"/>
</dbReference>
<feature type="signal peptide" evidence="1">
    <location>
        <begin position="1"/>
        <end position="27"/>
    </location>
</feature>